<comment type="caution">
    <text evidence="1">The sequence shown here is derived from an EMBL/GenBank/DDBJ whole genome shotgun (WGS) entry which is preliminary data.</text>
</comment>
<protein>
    <recommendedName>
        <fullName evidence="3">Glycosyltransferase subfamily 4-like N-terminal domain-containing protein</fullName>
    </recommendedName>
</protein>
<dbReference type="EMBL" id="LGTQ01000006">
    <property type="protein sequence ID" value="KPM48833.1"/>
    <property type="molecule type" value="Genomic_DNA"/>
</dbReference>
<reference evidence="1 2" key="1">
    <citation type="submission" date="2015-07" db="EMBL/GenBank/DDBJ databases">
        <title>The draft genome sequence of Leadbetterella sp. JN14-9.</title>
        <authorList>
            <person name="Liu Y."/>
            <person name="Du J."/>
            <person name="Shao Z."/>
        </authorList>
    </citation>
    <scope>NUCLEOTIDE SEQUENCE [LARGE SCALE GENOMIC DNA]</scope>
    <source>
        <strain evidence="1 2">JN14-9</strain>
    </source>
</reference>
<sequence length="417" mass="48042">MKIAIVSIVFPYPIDSGGSAGTFNLIEYSRKFHEITFICPNVSEERKQKLQELWPNVKILTTPANKPESFALKFFKTGLALKQRFTGTTPDYFYPKTHLAINDLSRCHYPGLIEMINQELEENQYDLLQVEFIDFAGLVNTIKADIPKIFIHHEIRYRRLQMEYDTLREKSDRDIYHIEATKALEISLLNKYDKVVTVSDQDVTYLEEAGVKKKLLYSSPSPISIKNHELNSPFKFKNKIVFLGPENHYPNLDGVNWFLETAWDKISASHPEVQFQVVSKWSEPFKKLHATRKNIEFLGFVDDLSDVFDGAILIVPIRIVSGMRMKILEGISWKVPIVSTSDGAEGLPMKDSQNCMIADTPEEFISKVNQLIENEDLANKLLENSQGITLQEYKFENCGDRRNKVYEQFNKQKVLDA</sequence>
<dbReference type="Gene3D" id="3.40.50.2000">
    <property type="entry name" value="Glycogen Phosphorylase B"/>
    <property type="match status" value="2"/>
</dbReference>
<dbReference type="CDD" id="cd03801">
    <property type="entry name" value="GT4_PimA-like"/>
    <property type="match status" value="1"/>
</dbReference>
<keyword evidence="2" id="KW-1185">Reference proteome</keyword>
<dbReference type="SUPFAM" id="SSF53756">
    <property type="entry name" value="UDP-Glycosyltransferase/glycogen phosphorylase"/>
    <property type="match status" value="1"/>
</dbReference>
<evidence type="ECO:0008006" key="3">
    <source>
        <dbReference type="Google" id="ProtNLM"/>
    </source>
</evidence>
<dbReference type="OrthoDB" id="9807209at2"/>
<organism evidence="1 2">
    <name type="scientific">Jiulongibacter sediminis</name>
    <dbReference type="NCBI Taxonomy" id="1605367"/>
    <lineage>
        <taxon>Bacteria</taxon>
        <taxon>Pseudomonadati</taxon>
        <taxon>Bacteroidota</taxon>
        <taxon>Cytophagia</taxon>
        <taxon>Cytophagales</taxon>
        <taxon>Leadbetterellaceae</taxon>
        <taxon>Jiulongibacter</taxon>
    </lineage>
</organism>
<dbReference type="RefSeq" id="WP_055147267.1">
    <property type="nucleotide sequence ID" value="NZ_JXSZ01000006.1"/>
</dbReference>
<dbReference type="PANTHER" id="PTHR12526">
    <property type="entry name" value="GLYCOSYLTRANSFERASE"/>
    <property type="match status" value="1"/>
</dbReference>
<evidence type="ECO:0000313" key="2">
    <source>
        <dbReference type="Proteomes" id="UP000050454"/>
    </source>
</evidence>
<dbReference type="PANTHER" id="PTHR12526:SF630">
    <property type="entry name" value="GLYCOSYLTRANSFERASE"/>
    <property type="match status" value="1"/>
</dbReference>
<dbReference type="Proteomes" id="UP000050454">
    <property type="component" value="Unassembled WGS sequence"/>
</dbReference>
<dbReference type="Pfam" id="PF13692">
    <property type="entry name" value="Glyco_trans_1_4"/>
    <property type="match status" value="1"/>
</dbReference>
<gene>
    <name evidence="1" type="ORF">AFM12_09685</name>
</gene>
<name>A0A0P7C8H4_9BACT</name>
<dbReference type="AlphaFoldDB" id="A0A0P7C8H4"/>
<evidence type="ECO:0000313" key="1">
    <source>
        <dbReference type="EMBL" id="KPM48833.1"/>
    </source>
</evidence>
<proteinExistence type="predicted"/>
<dbReference type="STRING" id="1605367.AFM12_09685"/>
<accession>A0A0P7C8H4</accession>